<comment type="subcellular location">
    <subcellularLocation>
        <location evidence="1">Secreted</location>
    </subcellularLocation>
</comment>
<keyword evidence="3" id="KW-0732">Signal</keyword>
<evidence type="ECO:0000256" key="5">
    <source>
        <dbReference type="ARBA" id="ARBA00023157"/>
    </source>
</evidence>
<dbReference type="OrthoDB" id="446173at2759"/>
<proteinExistence type="predicted"/>
<keyword evidence="4" id="KW-0677">Repeat</keyword>
<dbReference type="FunFam" id="2.20.100.10:FF:000001">
    <property type="entry name" value="semaphorin-5A isoform X1"/>
    <property type="match status" value="1"/>
</dbReference>
<dbReference type="Gene3D" id="2.20.100.10">
    <property type="entry name" value="Thrombospondin type-1 (TSP1) repeat"/>
    <property type="match status" value="1"/>
</dbReference>
<comment type="caution">
    <text evidence="6">The sequence shown here is derived from an EMBL/GenBank/DDBJ whole genome shotgun (WGS) entry which is preliminary data.</text>
</comment>
<dbReference type="PROSITE" id="PS50092">
    <property type="entry name" value="TSP1"/>
    <property type="match status" value="1"/>
</dbReference>
<dbReference type="InterPro" id="IPR000884">
    <property type="entry name" value="TSP1_rpt"/>
</dbReference>
<evidence type="ECO:0000313" key="7">
    <source>
        <dbReference type="Proteomes" id="UP000596742"/>
    </source>
</evidence>
<dbReference type="Gene3D" id="2.60.120.740">
    <property type="match status" value="1"/>
</dbReference>
<dbReference type="InterPro" id="IPR043159">
    <property type="entry name" value="Lectin_gal-bd_sf"/>
</dbReference>
<dbReference type="InterPro" id="IPR036383">
    <property type="entry name" value="TSP1_rpt_sf"/>
</dbReference>
<dbReference type="Proteomes" id="UP000596742">
    <property type="component" value="Unassembled WGS sequence"/>
</dbReference>
<keyword evidence="5" id="KW-1015">Disulfide bond</keyword>
<accession>A0A8B6HIA1</accession>
<dbReference type="Pfam" id="PF19030">
    <property type="entry name" value="TSP1_ADAMTS"/>
    <property type="match status" value="1"/>
</dbReference>
<reference evidence="6" key="1">
    <citation type="submission" date="2018-11" db="EMBL/GenBank/DDBJ databases">
        <authorList>
            <person name="Alioto T."/>
            <person name="Alioto T."/>
        </authorList>
    </citation>
    <scope>NUCLEOTIDE SEQUENCE</scope>
</reference>
<organism evidence="6 7">
    <name type="scientific">Mytilus galloprovincialis</name>
    <name type="common">Mediterranean mussel</name>
    <dbReference type="NCBI Taxonomy" id="29158"/>
    <lineage>
        <taxon>Eukaryota</taxon>
        <taxon>Metazoa</taxon>
        <taxon>Spiralia</taxon>
        <taxon>Lophotrochozoa</taxon>
        <taxon>Mollusca</taxon>
        <taxon>Bivalvia</taxon>
        <taxon>Autobranchia</taxon>
        <taxon>Pteriomorphia</taxon>
        <taxon>Mytilida</taxon>
        <taxon>Mytiloidea</taxon>
        <taxon>Mytilidae</taxon>
        <taxon>Mytilinae</taxon>
        <taxon>Mytilus</taxon>
    </lineage>
</organism>
<evidence type="ECO:0000313" key="6">
    <source>
        <dbReference type="EMBL" id="VDI79223.1"/>
    </source>
</evidence>
<sequence>MTAHAPTRISVLFAKNTFTIKFNGYDQKKTKDQGYCNSPAVCILPNTAVKNYYSFEGREGTSASLNCDGEAEYPGNPYIVIDEVKYTLESFNDCLHNYTYGVKNKCDNETTCDFTISNELVGSSCGTGGNAWLTIRYHCVRDGGWTTWSSWGGCSRNCGGGYQTRTRTCTYPTPNDFSKNLVCMDGNVNQIERCNYGTCLCKYTCILELHTEKCTSLS</sequence>
<keyword evidence="2" id="KW-0964">Secreted</keyword>
<protein>
    <submittedName>
        <fullName evidence="6">Uncharacterized protein</fullName>
    </submittedName>
</protein>
<dbReference type="PANTHER" id="PTHR22906:SF43">
    <property type="entry name" value="PROPERDIN"/>
    <property type="match status" value="1"/>
</dbReference>
<evidence type="ECO:0000256" key="4">
    <source>
        <dbReference type="ARBA" id="ARBA00022737"/>
    </source>
</evidence>
<dbReference type="CDD" id="cd22823">
    <property type="entry name" value="Gal_Rha_Lectin"/>
    <property type="match status" value="1"/>
</dbReference>
<dbReference type="SMART" id="SM00209">
    <property type="entry name" value="TSP1"/>
    <property type="match status" value="1"/>
</dbReference>
<evidence type="ECO:0000256" key="1">
    <source>
        <dbReference type="ARBA" id="ARBA00004613"/>
    </source>
</evidence>
<evidence type="ECO:0000256" key="2">
    <source>
        <dbReference type="ARBA" id="ARBA00022525"/>
    </source>
</evidence>
<evidence type="ECO:0000256" key="3">
    <source>
        <dbReference type="ARBA" id="ARBA00022729"/>
    </source>
</evidence>
<dbReference type="EMBL" id="UYJE01010043">
    <property type="protein sequence ID" value="VDI79223.1"/>
    <property type="molecule type" value="Genomic_DNA"/>
</dbReference>
<gene>
    <name evidence="6" type="ORF">MGAL_10B079772</name>
</gene>
<name>A0A8B6HIA1_MYTGA</name>
<dbReference type="PANTHER" id="PTHR22906">
    <property type="entry name" value="PROPERDIN"/>
    <property type="match status" value="1"/>
</dbReference>
<dbReference type="InterPro" id="IPR052065">
    <property type="entry name" value="Compl_asym_regulator"/>
</dbReference>
<dbReference type="SUPFAM" id="SSF82895">
    <property type="entry name" value="TSP-1 type 1 repeat"/>
    <property type="match status" value="1"/>
</dbReference>
<keyword evidence="7" id="KW-1185">Reference proteome</keyword>
<dbReference type="AlphaFoldDB" id="A0A8B6HIA1"/>